<dbReference type="AlphaFoldDB" id="A0A7J7KMX7"/>
<accession>A0A7J7KMX7</accession>
<dbReference type="InterPro" id="IPR032675">
    <property type="entry name" value="LRR_dom_sf"/>
</dbReference>
<dbReference type="Gene3D" id="3.80.10.10">
    <property type="entry name" value="Ribonuclease Inhibitor"/>
    <property type="match status" value="2"/>
</dbReference>
<dbReference type="PANTHER" id="PTHR24114">
    <property type="entry name" value="LEUCINE RICH REPEAT FAMILY PROTEIN"/>
    <property type="match status" value="1"/>
</dbReference>
<comment type="caution">
    <text evidence="2">The sequence shown here is derived from an EMBL/GenBank/DDBJ whole genome shotgun (WGS) entry which is preliminary data.</text>
</comment>
<proteinExistence type="predicted"/>
<dbReference type="SUPFAM" id="SSF52047">
    <property type="entry name" value="RNI-like"/>
    <property type="match status" value="1"/>
</dbReference>
<feature type="compositionally biased region" description="Basic and acidic residues" evidence="1">
    <location>
        <begin position="21"/>
        <end position="30"/>
    </location>
</feature>
<reference evidence="2" key="1">
    <citation type="submission" date="2020-06" db="EMBL/GenBank/DDBJ databases">
        <title>Draft genome of Bugula neritina, a colonial animal packing powerful symbionts and potential medicines.</title>
        <authorList>
            <person name="Rayko M."/>
        </authorList>
    </citation>
    <scope>NUCLEOTIDE SEQUENCE [LARGE SCALE GENOMIC DNA]</scope>
    <source>
        <strain evidence="2">Kwan_BN1</strain>
    </source>
</reference>
<evidence type="ECO:0000313" key="3">
    <source>
        <dbReference type="Proteomes" id="UP000593567"/>
    </source>
</evidence>
<keyword evidence="3" id="KW-1185">Reference proteome</keyword>
<protein>
    <submittedName>
        <fullName evidence="2">LRRC74A</fullName>
    </submittedName>
</protein>
<evidence type="ECO:0000256" key="1">
    <source>
        <dbReference type="SAM" id="MobiDB-lite"/>
    </source>
</evidence>
<dbReference type="EMBL" id="VXIV02000247">
    <property type="protein sequence ID" value="KAF6039498.1"/>
    <property type="molecule type" value="Genomic_DNA"/>
</dbReference>
<feature type="compositionally biased region" description="Low complexity" evidence="1">
    <location>
        <begin position="11"/>
        <end position="20"/>
    </location>
</feature>
<name>A0A7J7KMX7_BUGNE</name>
<dbReference type="PANTHER" id="PTHR24114:SF50">
    <property type="entry name" value="RNI-LIKE PROTEIN"/>
    <property type="match status" value="1"/>
</dbReference>
<gene>
    <name evidence="2" type="ORF">EB796_002197</name>
</gene>
<organism evidence="2 3">
    <name type="scientific">Bugula neritina</name>
    <name type="common">Brown bryozoan</name>
    <name type="synonym">Sertularia neritina</name>
    <dbReference type="NCBI Taxonomy" id="10212"/>
    <lineage>
        <taxon>Eukaryota</taxon>
        <taxon>Metazoa</taxon>
        <taxon>Spiralia</taxon>
        <taxon>Lophotrochozoa</taxon>
        <taxon>Bryozoa</taxon>
        <taxon>Gymnolaemata</taxon>
        <taxon>Cheilostomatida</taxon>
        <taxon>Flustrina</taxon>
        <taxon>Buguloidea</taxon>
        <taxon>Bugulidae</taxon>
        <taxon>Bugula</taxon>
    </lineage>
</organism>
<dbReference type="InterPro" id="IPR052394">
    <property type="entry name" value="LRR-containing"/>
</dbReference>
<feature type="region of interest" description="Disordered" evidence="1">
    <location>
        <begin position="1"/>
        <end position="117"/>
    </location>
</feature>
<sequence>MTDFGEHLGLKAAFSRPSSKSSKDSADQERNTSQSRCNTALDREKSTLSGAQGVLITELAYESDGEEERDKHDDAQLVENTSDKQPIEDTSSTSSDAKRKSQIETKINPPDIFNDQEWDTDLEDEEETTDMGPPFRGLYSYACDRYGCNPKSYFMRHIEDKEVKMRHHGFTKSESYALAEVLKSIITVDTLDLEDNWLRNVGCKQLCKMMLDNDNIHEMNLSQNQLGIEAAIQIGRMLKTNHTLQSLSLAANAFEDNIAELLAEPLEDCRLKFLRLSKNQFGDRTGQILGGVLAANDYIETLDISWNMIRGIGATSLAKGLKENIRLRVLDLSWNGFGEKGGIAIAEALLVNSTLAELNLSANRLNDSVATKFAKVIAVNEVLEILKV</sequence>
<dbReference type="SMART" id="SM00368">
    <property type="entry name" value="LRR_RI"/>
    <property type="match status" value="7"/>
</dbReference>
<dbReference type="InterPro" id="IPR001611">
    <property type="entry name" value="Leu-rich_rpt"/>
</dbReference>
<dbReference type="Proteomes" id="UP000593567">
    <property type="component" value="Unassembled WGS sequence"/>
</dbReference>
<feature type="compositionally biased region" description="Basic and acidic residues" evidence="1">
    <location>
        <begin position="68"/>
        <end position="87"/>
    </location>
</feature>
<dbReference type="OrthoDB" id="120976at2759"/>
<evidence type="ECO:0000313" key="2">
    <source>
        <dbReference type="EMBL" id="KAF6039498.1"/>
    </source>
</evidence>
<dbReference type="Pfam" id="PF13516">
    <property type="entry name" value="LRR_6"/>
    <property type="match status" value="3"/>
</dbReference>